<dbReference type="PANTHER" id="PTHR10309:SF0">
    <property type="entry name" value="MANNOSE-6-PHOSPHATE ISOMERASE"/>
    <property type="match status" value="1"/>
</dbReference>
<organism evidence="10 11">
    <name type="scientific">Chromobacterium sinusclupearum</name>
    <dbReference type="NCBI Taxonomy" id="2077146"/>
    <lineage>
        <taxon>Bacteria</taxon>
        <taxon>Pseudomonadati</taxon>
        <taxon>Pseudomonadota</taxon>
        <taxon>Betaproteobacteria</taxon>
        <taxon>Neisseriales</taxon>
        <taxon>Chromobacteriaceae</taxon>
        <taxon>Chromobacterium</taxon>
    </lineage>
</organism>
<keyword evidence="11" id="KW-1185">Reference proteome</keyword>
<dbReference type="GO" id="GO:0005975">
    <property type="term" value="P:carbohydrate metabolic process"/>
    <property type="evidence" value="ECO:0007669"/>
    <property type="project" value="InterPro"/>
</dbReference>
<evidence type="ECO:0000313" key="11">
    <source>
        <dbReference type="Proteomes" id="UP000236416"/>
    </source>
</evidence>
<dbReference type="NCBIfam" id="TIGR00218">
    <property type="entry name" value="manA"/>
    <property type="match status" value="1"/>
</dbReference>
<keyword evidence="5 8" id="KW-0862">Zinc</keyword>
<evidence type="ECO:0000256" key="2">
    <source>
        <dbReference type="ARBA" id="ARBA00010772"/>
    </source>
</evidence>
<dbReference type="PIRSF" id="PIRSF001480">
    <property type="entry name" value="Mannose-6-phosphate_isomerase"/>
    <property type="match status" value="1"/>
</dbReference>
<dbReference type="Gene3D" id="1.10.441.10">
    <property type="entry name" value="Phosphomannose Isomerase, domain 2"/>
    <property type="match status" value="1"/>
</dbReference>
<dbReference type="InterPro" id="IPR046457">
    <property type="entry name" value="PMI_typeI_cat"/>
</dbReference>
<keyword evidence="6 10" id="KW-0413">Isomerase</keyword>
<dbReference type="GO" id="GO:0008270">
    <property type="term" value="F:zinc ion binding"/>
    <property type="evidence" value="ECO:0007669"/>
    <property type="project" value="InterPro"/>
</dbReference>
<dbReference type="EC" id="5.3.1.8" evidence="3"/>
<dbReference type="InterPro" id="IPR016305">
    <property type="entry name" value="Mannose-6-P_Isomerase"/>
</dbReference>
<dbReference type="GO" id="GO:0009298">
    <property type="term" value="P:GDP-mannose biosynthetic process"/>
    <property type="evidence" value="ECO:0007669"/>
    <property type="project" value="InterPro"/>
</dbReference>
<dbReference type="PANTHER" id="PTHR10309">
    <property type="entry name" value="MANNOSE-6-PHOSPHATE ISOMERASE"/>
    <property type="match status" value="1"/>
</dbReference>
<evidence type="ECO:0000256" key="5">
    <source>
        <dbReference type="ARBA" id="ARBA00022833"/>
    </source>
</evidence>
<dbReference type="SUPFAM" id="SSF51182">
    <property type="entry name" value="RmlC-like cupins"/>
    <property type="match status" value="1"/>
</dbReference>
<comment type="similarity">
    <text evidence="2">Belongs to the mannose-6-phosphate isomerase type 1 family.</text>
</comment>
<dbReference type="InterPro" id="IPR011051">
    <property type="entry name" value="RmlC_Cupin_sf"/>
</dbReference>
<feature type="active site" evidence="7">
    <location>
        <position position="276"/>
    </location>
</feature>
<reference evidence="10 11" key="1">
    <citation type="submission" date="2018-01" db="EMBL/GenBank/DDBJ databases">
        <title>Genomic Sequence of Chromobacterium MWU13-2610 from wild cranberry bogs within the Cape Cod National Seashore.</title>
        <authorList>
            <person name="O'Hara-Hanley K."/>
            <person name="Soby S."/>
            <person name="Harrison A."/>
        </authorList>
    </citation>
    <scope>NUCLEOTIDE SEQUENCE [LARGE SCALE GENOMIC DNA]</scope>
    <source>
        <strain evidence="10 11">MWU13-2610</strain>
    </source>
</reference>
<dbReference type="Proteomes" id="UP000236416">
    <property type="component" value="Unassembled WGS sequence"/>
</dbReference>
<dbReference type="AlphaFoldDB" id="A0A2K4MND7"/>
<dbReference type="GO" id="GO:0005829">
    <property type="term" value="C:cytosol"/>
    <property type="evidence" value="ECO:0007669"/>
    <property type="project" value="TreeGrafter"/>
</dbReference>
<feature type="binding site" evidence="8">
    <location>
        <position position="99"/>
    </location>
    <ligand>
        <name>Zn(2+)</name>
        <dbReference type="ChEBI" id="CHEBI:29105"/>
    </ligand>
</feature>
<accession>A0A2K4MND7</accession>
<dbReference type="Gene3D" id="2.60.120.10">
    <property type="entry name" value="Jelly Rolls"/>
    <property type="match status" value="2"/>
</dbReference>
<evidence type="ECO:0000313" key="10">
    <source>
        <dbReference type="EMBL" id="POA98578.1"/>
    </source>
</evidence>
<dbReference type="CDD" id="cd07011">
    <property type="entry name" value="cupin_PMI_type_I_N"/>
    <property type="match status" value="1"/>
</dbReference>
<dbReference type="PRINTS" id="PR00714">
    <property type="entry name" value="MAN6PISMRASE"/>
</dbReference>
<dbReference type="GO" id="GO:0004476">
    <property type="term" value="F:mannose-6-phosphate isomerase activity"/>
    <property type="evidence" value="ECO:0007669"/>
    <property type="project" value="UniProtKB-EC"/>
</dbReference>
<comment type="caution">
    <text evidence="10">The sequence shown here is derived from an EMBL/GenBank/DDBJ whole genome shotgun (WGS) entry which is preliminary data.</text>
</comment>
<dbReference type="EMBL" id="PPTF01000051">
    <property type="protein sequence ID" value="POA98578.1"/>
    <property type="molecule type" value="Genomic_DNA"/>
</dbReference>
<evidence type="ECO:0000256" key="8">
    <source>
        <dbReference type="PIRSR" id="PIRSR001480-2"/>
    </source>
</evidence>
<feature type="binding site" evidence="8">
    <location>
        <position position="257"/>
    </location>
    <ligand>
        <name>Zn(2+)</name>
        <dbReference type="ChEBI" id="CHEBI:29105"/>
    </ligand>
</feature>
<evidence type="ECO:0000259" key="9">
    <source>
        <dbReference type="Pfam" id="PF20511"/>
    </source>
</evidence>
<feature type="domain" description="Phosphomannose isomerase type I catalytic" evidence="9">
    <location>
        <begin position="6"/>
        <end position="151"/>
    </location>
</feature>
<dbReference type="RefSeq" id="WP_103320079.1">
    <property type="nucleotide sequence ID" value="NZ_PPTF01000051.1"/>
</dbReference>
<feature type="binding site" evidence="8">
    <location>
        <position position="101"/>
    </location>
    <ligand>
        <name>Zn(2+)</name>
        <dbReference type="ChEBI" id="CHEBI:29105"/>
    </ligand>
</feature>
<evidence type="ECO:0000256" key="1">
    <source>
        <dbReference type="ARBA" id="ARBA00000757"/>
    </source>
</evidence>
<dbReference type="Pfam" id="PF20511">
    <property type="entry name" value="PMI_typeI_cat"/>
    <property type="match status" value="1"/>
</dbReference>
<comment type="catalytic activity">
    <reaction evidence="1">
        <text>D-mannose 6-phosphate = D-fructose 6-phosphate</text>
        <dbReference type="Rhea" id="RHEA:12356"/>
        <dbReference type="ChEBI" id="CHEBI:58735"/>
        <dbReference type="ChEBI" id="CHEBI:61527"/>
        <dbReference type="EC" id="5.3.1.8"/>
    </reaction>
</comment>
<name>A0A2K4MND7_9NEIS</name>
<feature type="binding site" evidence="8">
    <location>
        <position position="136"/>
    </location>
    <ligand>
        <name>Zn(2+)</name>
        <dbReference type="ChEBI" id="CHEBI:29105"/>
    </ligand>
</feature>
<evidence type="ECO:0000256" key="7">
    <source>
        <dbReference type="PIRSR" id="PIRSR001480-1"/>
    </source>
</evidence>
<protein>
    <recommendedName>
        <fullName evidence="3">mannose-6-phosphate isomerase</fullName>
        <ecNumber evidence="3">5.3.1.8</ecNumber>
    </recommendedName>
</protein>
<gene>
    <name evidence="10" type="primary">manA</name>
    <name evidence="10" type="ORF">C2134_11265</name>
</gene>
<dbReference type="InterPro" id="IPR001250">
    <property type="entry name" value="Man6P_Isoase-1"/>
</dbReference>
<sequence>MSAYPLHGLAQHYAWGGRRFIPRLLNWPAEDAERVAEWWLGAHEDAPSVIMTAHGPQPLHYAIAHQPERFLGMDVRARHGDRLPFLLKVLDVDAPLSIQVHPDAEQARAGFARDNAAGLAAQDRRRHYRDPFPKPEMMVALSPFWLLHGMRADAEIDALLARQPEWVPLRQRLAEEGGASLYRHLLRLPQPEVTALLASLWQRLARQPPAGPDDPDHWAARLADARREDRGVFGCYLLNLVGLRPGEAIFQPARLPHAYLHGRNVELMANSDNVLRAGLTDKPVDVEALLEVMEGAAARPRVISAPDGCGLQPYPRCGGEYFALDQLLLGEGEAASWRAGGPEVLLVVDGNLQVRHAEGEIELAQGQSALLLPGTRCEAKAGRLALAYRTFCPPSPLC</sequence>
<comment type="cofactor">
    <cofactor evidence="8">
        <name>Zn(2+)</name>
        <dbReference type="ChEBI" id="CHEBI:29105"/>
    </cofactor>
    <text evidence="8">Binds 1 zinc ion per subunit.</text>
</comment>
<keyword evidence="4 8" id="KW-0479">Metal-binding</keyword>
<evidence type="ECO:0000256" key="3">
    <source>
        <dbReference type="ARBA" id="ARBA00011956"/>
    </source>
</evidence>
<dbReference type="InterPro" id="IPR014710">
    <property type="entry name" value="RmlC-like_jellyroll"/>
</dbReference>
<proteinExistence type="inferred from homology"/>
<evidence type="ECO:0000256" key="6">
    <source>
        <dbReference type="ARBA" id="ARBA00023235"/>
    </source>
</evidence>
<evidence type="ECO:0000256" key="4">
    <source>
        <dbReference type="ARBA" id="ARBA00022723"/>
    </source>
</evidence>